<evidence type="ECO:0000313" key="3">
    <source>
        <dbReference type="Proteomes" id="UP000186922"/>
    </source>
</evidence>
<comment type="caution">
    <text evidence="2">The sequence shown here is derived from an EMBL/GenBank/DDBJ whole genome shotgun (WGS) entry which is preliminary data.</text>
</comment>
<feature type="compositionally biased region" description="Polar residues" evidence="1">
    <location>
        <begin position="72"/>
        <end position="87"/>
    </location>
</feature>
<dbReference type="AlphaFoldDB" id="A0A1D1V2C5"/>
<evidence type="ECO:0000256" key="1">
    <source>
        <dbReference type="SAM" id="MobiDB-lite"/>
    </source>
</evidence>
<feature type="region of interest" description="Disordered" evidence="1">
    <location>
        <begin position="66"/>
        <end position="144"/>
    </location>
</feature>
<gene>
    <name evidence="2" type="primary">RvY_07433-1</name>
    <name evidence="2" type="synonym">RvY_07433.1</name>
    <name evidence="2" type="ORF">RvY_07433</name>
</gene>
<feature type="compositionally biased region" description="Basic and acidic residues" evidence="1">
    <location>
        <begin position="109"/>
        <end position="144"/>
    </location>
</feature>
<sequence>MSFFVDDFIRTASLTVKRRLNPVPGSSDFDISVLNYHSSQHGFYARRLVRFTSSMHVSILRNQVLDRLGTMDSKSGSQEKSAKPSKSSPDEPLFVGTKEPSPHHPPTAHKADAHPLSRGEGDKKNWSCDPNPDAHLDSMVHRED</sequence>
<accession>A0A1D1V2C5</accession>
<dbReference type="EMBL" id="BDGG01000003">
    <property type="protein sequence ID" value="GAU95901.1"/>
    <property type="molecule type" value="Genomic_DNA"/>
</dbReference>
<evidence type="ECO:0000313" key="2">
    <source>
        <dbReference type="EMBL" id="GAU95901.1"/>
    </source>
</evidence>
<reference evidence="2 3" key="1">
    <citation type="journal article" date="2016" name="Nat. Commun.">
        <title>Extremotolerant tardigrade genome and improved radiotolerance of human cultured cells by tardigrade-unique protein.</title>
        <authorList>
            <person name="Hashimoto T."/>
            <person name="Horikawa D.D."/>
            <person name="Saito Y."/>
            <person name="Kuwahara H."/>
            <person name="Kozuka-Hata H."/>
            <person name="Shin-I T."/>
            <person name="Minakuchi Y."/>
            <person name="Ohishi K."/>
            <person name="Motoyama A."/>
            <person name="Aizu T."/>
            <person name="Enomoto A."/>
            <person name="Kondo K."/>
            <person name="Tanaka S."/>
            <person name="Hara Y."/>
            <person name="Koshikawa S."/>
            <person name="Sagara H."/>
            <person name="Miura T."/>
            <person name="Yokobori S."/>
            <person name="Miyagawa K."/>
            <person name="Suzuki Y."/>
            <person name="Kubo T."/>
            <person name="Oyama M."/>
            <person name="Kohara Y."/>
            <person name="Fujiyama A."/>
            <person name="Arakawa K."/>
            <person name="Katayama T."/>
            <person name="Toyoda A."/>
            <person name="Kunieda T."/>
        </authorList>
    </citation>
    <scope>NUCLEOTIDE SEQUENCE [LARGE SCALE GENOMIC DNA]</scope>
    <source>
        <strain evidence="2 3">YOKOZUNA-1</strain>
    </source>
</reference>
<name>A0A1D1V2C5_RAMVA</name>
<organism evidence="2 3">
    <name type="scientific">Ramazzottius varieornatus</name>
    <name type="common">Water bear</name>
    <name type="synonym">Tardigrade</name>
    <dbReference type="NCBI Taxonomy" id="947166"/>
    <lineage>
        <taxon>Eukaryota</taxon>
        <taxon>Metazoa</taxon>
        <taxon>Ecdysozoa</taxon>
        <taxon>Tardigrada</taxon>
        <taxon>Eutardigrada</taxon>
        <taxon>Parachela</taxon>
        <taxon>Hypsibioidea</taxon>
        <taxon>Ramazzottiidae</taxon>
        <taxon>Ramazzottius</taxon>
    </lineage>
</organism>
<dbReference type="Proteomes" id="UP000186922">
    <property type="component" value="Unassembled WGS sequence"/>
</dbReference>
<proteinExistence type="predicted"/>
<protein>
    <submittedName>
        <fullName evidence="2">Uncharacterized protein</fullName>
    </submittedName>
</protein>
<keyword evidence="3" id="KW-1185">Reference proteome</keyword>